<gene>
    <name evidence="1" type="ORF">C6Y39_12065</name>
</gene>
<protein>
    <submittedName>
        <fullName evidence="1">Uncharacterized protein</fullName>
    </submittedName>
</protein>
<dbReference type="Proteomes" id="UP000239539">
    <property type="component" value="Unassembled WGS sequence"/>
</dbReference>
<name>A0ABX5CPK0_9ALTE</name>
<proteinExistence type="predicted"/>
<dbReference type="EMBL" id="PVNO01000026">
    <property type="protein sequence ID" value="PRO68381.1"/>
    <property type="molecule type" value="Genomic_DNA"/>
</dbReference>
<sequence>MRKILYLANLHSFMKLIGKARERERKGKTTKSVVIFGEKTKKGRFLHQPLFFFHFFVCVKKPD</sequence>
<comment type="caution">
    <text evidence="1">The sequence shown here is derived from an EMBL/GenBank/DDBJ whole genome shotgun (WGS) entry which is preliminary data.</text>
</comment>
<evidence type="ECO:0000313" key="2">
    <source>
        <dbReference type="Proteomes" id="UP000239539"/>
    </source>
</evidence>
<reference evidence="2" key="1">
    <citation type="journal article" date="2020" name="Int. J. Syst. Evol. Microbiol.">
        <title>Alteromonas alba sp. nov., a marine bacterium isolated from the seawater of the West Pacific Ocean.</title>
        <authorList>
            <person name="Sun C."/>
            <person name="Wu Y.-H."/>
            <person name="Xamxidin M."/>
            <person name="Cheng H."/>
            <person name="Xu X.-W."/>
        </authorList>
    </citation>
    <scope>NUCLEOTIDE SEQUENCE [LARGE SCALE GENOMIC DNA]</scope>
    <source>
        <strain evidence="2">9a2</strain>
    </source>
</reference>
<accession>A0ABX5CPK0</accession>
<evidence type="ECO:0000313" key="1">
    <source>
        <dbReference type="EMBL" id="PRO68381.1"/>
    </source>
</evidence>
<keyword evidence="2" id="KW-1185">Reference proteome</keyword>
<organism evidence="1 2">
    <name type="scientific">Alteromonas gracilis</name>
    <dbReference type="NCBI Taxonomy" id="1479524"/>
    <lineage>
        <taxon>Bacteria</taxon>
        <taxon>Pseudomonadati</taxon>
        <taxon>Pseudomonadota</taxon>
        <taxon>Gammaproteobacteria</taxon>
        <taxon>Alteromonadales</taxon>
        <taxon>Alteromonadaceae</taxon>
        <taxon>Alteromonas/Salinimonas group</taxon>
        <taxon>Alteromonas</taxon>
    </lineage>
</organism>